<dbReference type="SMART" id="SM00387">
    <property type="entry name" value="HATPase_c"/>
    <property type="match status" value="1"/>
</dbReference>
<comment type="caution">
    <text evidence="12">The sequence shown here is derived from an EMBL/GenBank/DDBJ whole genome shotgun (WGS) entry which is preliminary data.</text>
</comment>
<evidence type="ECO:0000256" key="7">
    <source>
        <dbReference type="ARBA" id="ARBA00022840"/>
    </source>
</evidence>
<evidence type="ECO:0000259" key="11">
    <source>
        <dbReference type="PROSITE" id="PS50113"/>
    </source>
</evidence>
<dbReference type="InterPro" id="IPR036890">
    <property type="entry name" value="HATPase_C_sf"/>
</dbReference>
<dbReference type="CDD" id="cd00082">
    <property type="entry name" value="HisKA"/>
    <property type="match status" value="1"/>
</dbReference>
<dbReference type="InterPro" id="IPR004358">
    <property type="entry name" value="Sig_transdc_His_kin-like_C"/>
</dbReference>
<comment type="catalytic activity">
    <reaction evidence="1">
        <text>ATP + protein L-histidine = ADP + protein N-phospho-L-histidine.</text>
        <dbReference type="EC" id="2.7.13.3"/>
    </reaction>
</comment>
<dbReference type="InterPro" id="IPR001610">
    <property type="entry name" value="PAC"/>
</dbReference>
<dbReference type="InterPro" id="IPR005467">
    <property type="entry name" value="His_kinase_dom"/>
</dbReference>
<dbReference type="PROSITE" id="PS50113">
    <property type="entry name" value="PAC"/>
    <property type="match status" value="2"/>
</dbReference>
<dbReference type="RefSeq" id="WP_173081875.1">
    <property type="nucleotide sequence ID" value="NZ_BLTE01000003.1"/>
</dbReference>
<feature type="domain" description="PAS" evidence="10">
    <location>
        <begin position="279"/>
        <end position="321"/>
    </location>
</feature>
<evidence type="ECO:0000256" key="3">
    <source>
        <dbReference type="ARBA" id="ARBA00022553"/>
    </source>
</evidence>
<dbReference type="Pfam" id="PF08448">
    <property type="entry name" value="PAS_4"/>
    <property type="match status" value="1"/>
</dbReference>
<dbReference type="Gene3D" id="1.10.287.130">
    <property type="match status" value="1"/>
</dbReference>
<proteinExistence type="predicted"/>
<reference evidence="12 13" key="2">
    <citation type="submission" date="2020-05" db="EMBL/GenBank/DDBJ databases">
        <title>Draft genome sequence of Desulfovibrio sp. strainFSS-1.</title>
        <authorList>
            <person name="Shimoshige H."/>
            <person name="Kobayashi H."/>
            <person name="Maekawa T."/>
        </authorList>
    </citation>
    <scope>NUCLEOTIDE SEQUENCE [LARGE SCALE GENOMIC DNA]</scope>
    <source>
        <strain evidence="12 13">SIID29052-01</strain>
    </source>
</reference>
<dbReference type="PROSITE" id="PS50109">
    <property type="entry name" value="HIS_KIN"/>
    <property type="match status" value="1"/>
</dbReference>
<keyword evidence="7" id="KW-0067">ATP-binding</keyword>
<dbReference type="Gene3D" id="3.30.565.10">
    <property type="entry name" value="Histidine kinase-like ATPase, C-terminal domain"/>
    <property type="match status" value="1"/>
</dbReference>
<dbReference type="SUPFAM" id="SSF55785">
    <property type="entry name" value="PYP-like sensor domain (PAS domain)"/>
    <property type="match status" value="3"/>
</dbReference>
<keyword evidence="4" id="KW-0808">Transferase</keyword>
<evidence type="ECO:0000256" key="2">
    <source>
        <dbReference type="ARBA" id="ARBA00012438"/>
    </source>
</evidence>
<dbReference type="InterPro" id="IPR013656">
    <property type="entry name" value="PAS_4"/>
</dbReference>
<dbReference type="SUPFAM" id="SSF55874">
    <property type="entry name" value="ATPase domain of HSP90 chaperone/DNA topoisomerase II/histidine kinase"/>
    <property type="match status" value="1"/>
</dbReference>
<dbReference type="SMART" id="SM00091">
    <property type="entry name" value="PAS"/>
    <property type="match status" value="3"/>
</dbReference>
<dbReference type="PROSITE" id="PS50112">
    <property type="entry name" value="PAS"/>
    <property type="match status" value="2"/>
</dbReference>
<dbReference type="SUPFAM" id="SSF47384">
    <property type="entry name" value="Homodimeric domain of signal transducing histidine kinase"/>
    <property type="match status" value="1"/>
</dbReference>
<dbReference type="Pfam" id="PF00512">
    <property type="entry name" value="HisKA"/>
    <property type="match status" value="1"/>
</dbReference>
<keyword evidence="3" id="KW-0597">Phosphoprotein</keyword>
<name>A0A6V8LST5_9BACT</name>
<dbReference type="PANTHER" id="PTHR43065">
    <property type="entry name" value="SENSOR HISTIDINE KINASE"/>
    <property type="match status" value="1"/>
</dbReference>
<sequence length="799" mass="88686">MEGAAFSLDARVLGQLLLMQSVVNNLPDEQSIFSFVLKGLGEIPGVSGARRTSDIEDARPPREQGFALSVGAVARGALVLSIPDREAFAPYEQYVRNFCFMLAVILQERANRRVVEDHQRRLEEAVRVRTAQLDSQVAERMAAEQDLRRTKAMLERIIDTVPHSIFWKDAQSVYLGCNRAFARDAGVASPEEIVGRTDYELPWLPEEAGAYRADDRHVMETRRIKGPFLERQLAADGSHRWLETAKMPLIDEDGEVHGVLGVYADITRRRLDEESLRASEAKYRKLHESLMDGYVRMDLEGRILESNASFKALTGYDDAELALLTNEEITPSPWCELEAGIVREQVHNRGYSDVFEKQYRRKDGLLVPVELRAYLLRNGQGKPSGMWAIVRDVSERKRAEEALRDSRELLNDILDSLPTAVAGLDAQGQVTHWNEAARIFTGRSRDEALGHAGTETLPVLAALGEGLVRVMAGLGSVQAERVPVEKGNTTRLLMVRANPLRGASQHGAVVLVDDVTERERLRDMMVQTEKMMSVGGLAAGMAHEINNPLGGILQGVQVLDKRFQTTLPANQEAARAAGCDMAAIHEYMERRGLFAMLSAIQDAALRATRIVADMLEFSRKSERTFVPTNIGELMDRAVALCSTDYSLKKQYDFKNIRIDRNVSPELPPVRCSATQIQQVLMNLLGNAAQAMGGRGPGREPPRIALTAVREGEMVRIEVEDNGPGMEESIRRKIFEPFFTTKPVGEGTGLGLSVSYFIVTENHQGSIEAESWPGKGTRFIIRLPLDGPAIREPALFPPAS</sequence>
<evidence type="ECO:0000256" key="6">
    <source>
        <dbReference type="ARBA" id="ARBA00022777"/>
    </source>
</evidence>
<dbReference type="InterPro" id="IPR003594">
    <property type="entry name" value="HATPase_dom"/>
</dbReference>
<keyword evidence="13" id="KW-1185">Reference proteome</keyword>
<dbReference type="Pfam" id="PF02518">
    <property type="entry name" value="HATPase_c"/>
    <property type="match status" value="1"/>
</dbReference>
<evidence type="ECO:0000313" key="13">
    <source>
        <dbReference type="Proteomes" id="UP000494245"/>
    </source>
</evidence>
<dbReference type="InterPro" id="IPR003661">
    <property type="entry name" value="HisK_dim/P_dom"/>
</dbReference>
<keyword evidence="8" id="KW-0902">Two-component regulatory system</keyword>
<protein>
    <recommendedName>
        <fullName evidence="2">histidine kinase</fullName>
        <ecNumber evidence="2">2.7.13.3</ecNumber>
    </recommendedName>
</protein>
<evidence type="ECO:0000313" key="12">
    <source>
        <dbReference type="EMBL" id="GFK93139.1"/>
    </source>
</evidence>
<dbReference type="AlphaFoldDB" id="A0A6V8LST5"/>
<feature type="domain" description="PAC" evidence="11">
    <location>
        <begin position="222"/>
        <end position="278"/>
    </location>
</feature>
<evidence type="ECO:0000256" key="1">
    <source>
        <dbReference type="ARBA" id="ARBA00000085"/>
    </source>
</evidence>
<feature type="domain" description="Histidine kinase" evidence="9">
    <location>
        <begin position="540"/>
        <end position="786"/>
    </location>
</feature>
<dbReference type="Pfam" id="PF13426">
    <property type="entry name" value="PAS_9"/>
    <property type="match status" value="1"/>
</dbReference>
<dbReference type="GO" id="GO:0006355">
    <property type="term" value="P:regulation of DNA-templated transcription"/>
    <property type="evidence" value="ECO:0007669"/>
    <property type="project" value="InterPro"/>
</dbReference>
<dbReference type="InterPro" id="IPR000700">
    <property type="entry name" value="PAS-assoc_C"/>
</dbReference>
<dbReference type="GO" id="GO:0000155">
    <property type="term" value="F:phosphorelay sensor kinase activity"/>
    <property type="evidence" value="ECO:0007669"/>
    <property type="project" value="InterPro"/>
</dbReference>
<evidence type="ECO:0000256" key="8">
    <source>
        <dbReference type="ARBA" id="ARBA00023012"/>
    </source>
</evidence>
<keyword evidence="5" id="KW-0547">Nucleotide-binding</keyword>
<dbReference type="EMBL" id="BLTE01000003">
    <property type="protein sequence ID" value="GFK93139.1"/>
    <property type="molecule type" value="Genomic_DNA"/>
</dbReference>
<gene>
    <name evidence="12" type="primary">cckA_3</name>
    <name evidence="12" type="ORF">NNJEOMEG_00970</name>
</gene>
<dbReference type="NCBIfam" id="TIGR00229">
    <property type="entry name" value="sensory_box"/>
    <property type="match status" value="3"/>
</dbReference>
<dbReference type="InterPro" id="IPR035965">
    <property type="entry name" value="PAS-like_dom_sf"/>
</dbReference>
<evidence type="ECO:0000259" key="9">
    <source>
        <dbReference type="PROSITE" id="PS50109"/>
    </source>
</evidence>
<evidence type="ECO:0000256" key="4">
    <source>
        <dbReference type="ARBA" id="ARBA00022679"/>
    </source>
</evidence>
<dbReference type="Pfam" id="PF00989">
    <property type="entry name" value="PAS"/>
    <property type="match status" value="1"/>
</dbReference>
<feature type="domain" description="PAS" evidence="10">
    <location>
        <begin position="406"/>
        <end position="450"/>
    </location>
</feature>
<keyword evidence="6 12" id="KW-0418">Kinase</keyword>
<dbReference type="CDD" id="cd00130">
    <property type="entry name" value="PAS"/>
    <property type="match status" value="3"/>
</dbReference>
<dbReference type="PANTHER" id="PTHR43065:SF42">
    <property type="entry name" value="TWO-COMPONENT SENSOR PPRA"/>
    <property type="match status" value="1"/>
</dbReference>
<dbReference type="EC" id="2.7.13.3" evidence="2"/>
<dbReference type="SMART" id="SM00086">
    <property type="entry name" value="PAC"/>
    <property type="match status" value="2"/>
</dbReference>
<dbReference type="InterPro" id="IPR000014">
    <property type="entry name" value="PAS"/>
</dbReference>
<accession>A0A6V8LST5</accession>
<reference evidence="12 13" key="1">
    <citation type="submission" date="2020-04" db="EMBL/GenBank/DDBJ databases">
        <authorList>
            <consortium name="Desulfovibrio sp. FSS-1 genome sequencing consortium"/>
            <person name="Shimoshige H."/>
            <person name="Kobayashi H."/>
            <person name="Maekawa T."/>
        </authorList>
    </citation>
    <scope>NUCLEOTIDE SEQUENCE [LARGE SCALE GENOMIC DNA]</scope>
    <source>
        <strain evidence="12 13">SIID29052-01</strain>
    </source>
</reference>
<evidence type="ECO:0000256" key="5">
    <source>
        <dbReference type="ARBA" id="ARBA00022741"/>
    </source>
</evidence>
<dbReference type="PRINTS" id="PR00344">
    <property type="entry name" value="BCTRLSENSOR"/>
</dbReference>
<organism evidence="12 13">
    <name type="scientific">Fundidesulfovibrio magnetotacticus</name>
    <dbReference type="NCBI Taxonomy" id="2730080"/>
    <lineage>
        <taxon>Bacteria</taxon>
        <taxon>Pseudomonadati</taxon>
        <taxon>Thermodesulfobacteriota</taxon>
        <taxon>Desulfovibrionia</taxon>
        <taxon>Desulfovibrionales</taxon>
        <taxon>Desulfovibrionaceae</taxon>
        <taxon>Fundidesulfovibrio</taxon>
    </lineage>
</organism>
<dbReference type="InterPro" id="IPR013767">
    <property type="entry name" value="PAS_fold"/>
</dbReference>
<dbReference type="SMART" id="SM00388">
    <property type="entry name" value="HisKA"/>
    <property type="match status" value="1"/>
</dbReference>
<feature type="domain" description="PAC" evidence="11">
    <location>
        <begin position="353"/>
        <end position="405"/>
    </location>
</feature>
<evidence type="ECO:0000259" key="10">
    <source>
        <dbReference type="PROSITE" id="PS50112"/>
    </source>
</evidence>
<dbReference type="InterPro" id="IPR036097">
    <property type="entry name" value="HisK_dim/P_sf"/>
</dbReference>
<dbReference type="Proteomes" id="UP000494245">
    <property type="component" value="Unassembled WGS sequence"/>
</dbReference>
<dbReference type="GO" id="GO:0005524">
    <property type="term" value="F:ATP binding"/>
    <property type="evidence" value="ECO:0007669"/>
    <property type="project" value="UniProtKB-KW"/>
</dbReference>
<dbReference type="Gene3D" id="3.30.450.20">
    <property type="entry name" value="PAS domain"/>
    <property type="match status" value="3"/>
</dbReference>